<sequence length="120" mass="13812">MKYQVVISDQAKEDLSSIYSYILNNLKSKINADAVFKRLYEAMQDLNFMPYRYHLYPKEPWLSRGIRFFSVGNYSIFYAVDEDTLTVTIIHVVCGGIQYEIPASEGGIDGLLNSGKIERR</sequence>
<reference evidence="2" key="1">
    <citation type="submission" date="2012-01" db="EMBL/GenBank/DDBJ databases">
        <title>The Genome Sequence of Treponema denticola H-22.</title>
        <authorList>
            <consortium name="The Broad Institute Genome Sequencing Platform"/>
            <person name="Earl A."/>
            <person name="Ward D."/>
            <person name="Feldgarden M."/>
            <person name="Gevers D."/>
            <person name="Blanton J.M."/>
            <person name="Fenno C.J."/>
            <person name="Baranova O.V."/>
            <person name="Mathney J."/>
            <person name="Dewhirst F.E."/>
            <person name="Izard J."/>
            <person name="Young S.K."/>
            <person name="Zeng Q."/>
            <person name="Gargeya S."/>
            <person name="Fitzgerald M."/>
            <person name="Haas B."/>
            <person name="Abouelleil A."/>
            <person name="Alvarado L."/>
            <person name="Arachchi H.M."/>
            <person name="Berlin A."/>
            <person name="Chapman S.B."/>
            <person name="Gearin G."/>
            <person name="Goldberg J."/>
            <person name="Griggs A."/>
            <person name="Gujja S."/>
            <person name="Hansen M."/>
            <person name="Heiman D."/>
            <person name="Howarth C."/>
            <person name="Larimer J."/>
            <person name="Lui A."/>
            <person name="MacDonald P.J.P."/>
            <person name="McCowen C."/>
            <person name="Montmayeur A."/>
            <person name="Murphy C."/>
            <person name="Neiman D."/>
            <person name="Pearson M."/>
            <person name="Priest M."/>
            <person name="Roberts A."/>
            <person name="Saif S."/>
            <person name="Shea T."/>
            <person name="Sisk P."/>
            <person name="Stolte C."/>
            <person name="Sykes S."/>
            <person name="Wortman J."/>
            <person name="Nusbaum C."/>
            <person name="Birren B."/>
        </authorList>
    </citation>
    <scope>NUCLEOTIDE SEQUENCE [LARGE SCALE GENOMIC DNA]</scope>
    <source>
        <strain evidence="2">H-22</strain>
    </source>
</reference>
<evidence type="ECO:0000313" key="2">
    <source>
        <dbReference type="EMBL" id="EMB34270.1"/>
    </source>
</evidence>
<dbReference type="Pfam" id="PF05016">
    <property type="entry name" value="ParE_toxin"/>
    <property type="match status" value="1"/>
</dbReference>
<evidence type="ECO:0000256" key="1">
    <source>
        <dbReference type="ARBA" id="ARBA00022649"/>
    </source>
</evidence>
<dbReference type="HOGENOM" id="CLU_147162_6_3_12"/>
<protein>
    <recommendedName>
        <fullName evidence="3">RelE/StbE family addiction module toxin</fullName>
    </recommendedName>
</protein>
<dbReference type="InterPro" id="IPR007712">
    <property type="entry name" value="RelE/ParE_toxin"/>
</dbReference>
<dbReference type="PATRIC" id="fig|999432.5.peg.1060"/>
<evidence type="ECO:0008006" key="3">
    <source>
        <dbReference type="Google" id="ProtNLM"/>
    </source>
</evidence>
<name>A0A0E2E697_TREDN</name>
<keyword evidence="1" id="KW-1277">Toxin-antitoxin system</keyword>
<comment type="caution">
    <text evidence="2">The sequence shown here is derived from an EMBL/GenBank/DDBJ whole genome shotgun (WGS) entry which is preliminary data.</text>
</comment>
<dbReference type="EMBL" id="AGDV01000009">
    <property type="protein sequence ID" value="EMB34270.1"/>
    <property type="molecule type" value="Genomic_DNA"/>
</dbReference>
<dbReference type="Proteomes" id="UP000011705">
    <property type="component" value="Chromosome"/>
</dbReference>
<dbReference type="Gene3D" id="3.30.2310.20">
    <property type="entry name" value="RelE-like"/>
    <property type="match status" value="1"/>
</dbReference>
<gene>
    <name evidence="2" type="ORF">HMPREF9726_01019</name>
</gene>
<dbReference type="RefSeq" id="WP_002667766.1">
    <property type="nucleotide sequence ID" value="NZ_CM001795.1"/>
</dbReference>
<accession>A0A0E2E697</accession>
<proteinExistence type="predicted"/>
<dbReference type="InterPro" id="IPR035093">
    <property type="entry name" value="RelE/ParE_toxin_dom_sf"/>
</dbReference>
<organism evidence="2">
    <name type="scientific">Treponema denticola H-22</name>
    <dbReference type="NCBI Taxonomy" id="999432"/>
    <lineage>
        <taxon>Bacteria</taxon>
        <taxon>Pseudomonadati</taxon>
        <taxon>Spirochaetota</taxon>
        <taxon>Spirochaetia</taxon>
        <taxon>Spirochaetales</taxon>
        <taxon>Treponemataceae</taxon>
        <taxon>Treponema</taxon>
    </lineage>
</organism>
<dbReference type="SUPFAM" id="SSF143011">
    <property type="entry name" value="RelE-like"/>
    <property type="match status" value="1"/>
</dbReference>
<dbReference type="AlphaFoldDB" id="A0A0E2E697"/>